<proteinExistence type="predicted"/>
<dbReference type="InterPro" id="IPR016181">
    <property type="entry name" value="Acyl_CoA_acyltransferase"/>
</dbReference>
<dbReference type="SUPFAM" id="SSF55729">
    <property type="entry name" value="Acyl-CoA N-acyltransferases (Nat)"/>
    <property type="match status" value="1"/>
</dbReference>
<organism evidence="2 3">
    <name type="scientific">Herbiconiux daphne</name>
    <dbReference type="NCBI Taxonomy" id="2970914"/>
    <lineage>
        <taxon>Bacteria</taxon>
        <taxon>Bacillati</taxon>
        <taxon>Actinomycetota</taxon>
        <taxon>Actinomycetes</taxon>
        <taxon>Micrococcales</taxon>
        <taxon>Microbacteriaceae</taxon>
        <taxon>Herbiconiux</taxon>
    </lineage>
</organism>
<gene>
    <name evidence="2" type="ORF">N1032_21475</name>
</gene>
<evidence type="ECO:0000313" key="2">
    <source>
        <dbReference type="EMBL" id="MCS5736312.1"/>
    </source>
</evidence>
<keyword evidence="3" id="KW-1185">Reference proteome</keyword>
<dbReference type="InterPro" id="IPR000182">
    <property type="entry name" value="GNAT_dom"/>
</dbReference>
<dbReference type="Pfam" id="PF00583">
    <property type="entry name" value="Acetyltransf_1"/>
    <property type="match status" value="1"/>
</dbReference>
<accession>A0ABT2H8R9</accession>
<keyword evidence="2" id="KW-0808">Transferase</keyword>
<dbReference type="Gene3D" id="3.40.630.30">
    <property type="match status" value="1"/>
</dbReference>
<feature type="domain" description="N-acetyltransferase" evidence="1">
    <location>
        <begin position="185"/>
        <end position="341"/>
    </location>
</feature>
<dbReference type="RefSeq" id="WP_259542196.1">
    <property type="nucleotide sequence ID" value="NZ_JANLCJ010000015.1"/>
</dbReference>
<evidence type="ECO:0000313" key="3">
    <source>
        <dbReference type="Proteomes" id="UP001165586"/>
    </source>
</evidence>
<dbReference type="Proteomes" id="UP001165586">
    <property type="component" value="Unassembled WGS sequence"/>
</dbReference>
<sequence>MSGLQPVVLEGALEVSPEAPGWRAEPARESDFTALAEFVDSVRDGGGRKFPASPAGLADVFAGRVPEHSRVLRSGTGEIRGFTVLYQPSSTAAVQNAAATVGPEVPAPVVQAAVSALTAAFERENSHVPALQIFASADTSPVSDALLTAGFDIEARFWGKRRVLTDADRQVDPMPGITVLDWSQVVSRDLGEAVRQAQYETFLRHFGELGKTADGWRHHLAGPVFEPRFSFAAIDTTVGLGASGRPVVAGFTLGSNYTDDSLGDREVNAHTDYIGVRAPWRKRGLAAHLLRHVWRSALEAGLPAASLGVDTQNEHAAARLYDSVGYHTISENAAYRYSRRS</sequence>
<dbReference type="EMBL" id="JANLCJ010000015">
    <property type="protein sequence ID" value="MCS5736312.1"/>
    <property type="molecule type" value="Genomic_DNA"/>
</dbReference>
<name>A0ABT2H8R9_9MICO</name>
<comment type="caution">
    <text evidence="2">The sequence shown here is derived from an EMBL/GenBank/DDBJ whole genome shotgun (WGS) entry which is preliminary data.</text>
</comment>
<reference evidence="2" key="1">
    <citation type="submission" date="2022-08" db="EMBL/GenBank/DDBJ databases">
        <authorList>
            <person name="Deng Y."/>
            <person name="Han X.-F."/>
            <person name="Zhang Y.-Q."/>
        </authorList>
    </citation>
    <scope>NUCLEOTIDE SEQUENCE</scope>
    <source>
        <strain evidence="2">CPCC 203386</strain>
    </source>
</reference>
<keyword evidence="2" id="KW-0012">Acyltransferase</keyword>
<evidence type="ECO:0000259" key="1">
    <source>
        <dbReference type="PROSITE" id="PS51186"/>
    </source>
</evidence>
<dbReference type="GO" id="GO:0016746">
    <property type="term" value="F:acyltransferase activity"/>
    <property type="evidence" value="ECO:0007669"/>
    <property type="project" value="UniProtKB-KW"/>
</dbReference>
<dbReference type="PROSITE" id="PS51186">
    <property type="entry name" value="GNAT"/>
    <property type="match status" value="1"/>
</dbReference>
<protein>
    <submittedName>
        <fullName evidence="2">GNAT family N-acetyltransferase</fullName>
        <ecNumber evidence="2">2.3.1.-</ecNumber>
    </submittedName>
</protein>
<dbReference type="EC" id="2.3.1.-" evidence="2"/>